<evidence type="ECO:0000313" key="2">
    <source>
        <dbReference type="Proteomes" id="UP000030759"/>
    </source>
</evidence>
<dbReference type="AlphaFoldDB" id="A0A061I2P2"/>
<reference evidence="2" key="1">
    <citation type="journal article" date="2013" name="Nat. Biotechnol.">
        <title>Chinese hamster genome sequenced from sorted chromosomes.</title>
        <authorList>
            <person name="Brinkrolf K."/>
            <person name="Rupp O."/>
            <person name="Laux H."/>
            <person name="Kollin F."/>
            <person name="Ernst W."/>
            <person name="Linke B."/>
            <person name="Kofler R."/>
            <person name="Romand S."/>
            <person name="Hesse F."/>
            <person name="Budach W.E."/>
            <person name="Galosy S."/>
            <person name="Muller D."/>
            <person name="Noll T."/>
            <person name="Wienberg J."/>
            <person name="Jostock T."/>
            <person name="Leonard M."/>
            <person name="Grillari J."/>
            <person name="Tauch A."/>
            <person name="Goesmann A."/>
            <person name="Helk B."/>
            <person name="Mott J.E."/>
            <person name="Puhler A."/>
            <person name="Borth N."/>
        </authorList>
    </citation>
    <scope>NUCLEOTIDE SEQUENCE [LARGE SCALE GENOMIC DNA]</scope>
    <source>
        <strain evidence="2">17A/GY</strain>
    </source>
</reference>
<name>A0A061I2P2_CRIGR</name>
<sequence>MAEPTEGSFPTQQRPVISEALEPDITGLSGEMATAQELSYDFLKIKHGVAHKRLVTAGLSLVVPGKAAPT</sequence>
<organism evidence="1 2">
    <name type="scientific">Cricetulus griseus</name>
    <name type="common">Chinese hamster</name>
    <name type="synonym">Cricetulus barabensis griseus</name>
    <dbReference type="NCBI Taxonomy" id="10029"/>
    <lineage>
        <taxon>Eukaryota</taxon>
        <taxon>Metazoa</taxon>
        <taxon>Chordata</taxon>
        <taxon>Craniata</taxon>
        <taxon>Vertebrata</taxon>
        <taxon>Euteleostomi</taxon>
        <taxon>Mammalia</taxon>
        <taxon>Eutheria</taxon>
        <taxon>Euarchontoglires</taxon>
        <taxon>Glires</taxon>
        <taxon>Rodentia</taxon>
        <taxon>Myomorpha</taxon>
        <taxon>Muroidea</taxon>
        <taxon>Cricetidae</taxon>
        <taxon>Cricetinae</taxon>
        <taxon>Cricetulus</taxon>
    </lineage>
</organism>
<dbReference type="Proteomes" id="UP000030759">
    <property type="component" value="Unassembled WGS sequence"/>
</dbReference>
<dbReference type="EMBL" id="KE680301">
    <property type="protein sequence ID" value="ERE72695.1"/>
    <property type="molecule type" value="Genomic_DNA"/>
</dbReference>
<proteinExistence type="predicted"/>
<gene>
    <name evidence="1" type="ORF">H671_5g14821</name>
</gene>
<evidence type="ECO:0000313" key="1">
    <source>
        <dbReference type="EMBL" id="ERE72695.1"/>
    </source>
</evidence>
<protein>
    <submittedName>
        <fullName evidence="1">Uncharacterized protein</fullName>
    </submittedName>
</protein>
<accession>A0A061I2P2</accession>